<dbReference type="RefSeq" id="XP_066831114.1">
    <property type="nucleotide sequence ID" value="XM_066974368.1"/>
</dbReference>
<dbReference type="EMBL" id="OZ022409">
    <property type="protein sequence ID" value="CAK9440076.1"/>
    <property type="molecule type" value="Genomic_DNA"/>
</dbReference>
<accession>A0ABP0ZRH3</accession>
<sequence length="242" mass="27223">MSATMKLKQYSVDTPRETIFQDATALLETIPKWKEGKTFFEGTTHETETKGEVIDDDFWVAAKAHFQDVNLERLRKAIIGTEEAGFSHSDYEPHYKHEISQVQVQGEQFTTFANGWSYKVRTEYSFSFPFSKRTFNQLVHVFVDPIKRWALIVSLPIKGPLFPDSVLGEAVTVEELSWKAERDGPAEWLIASTSGAGGNIPHWASNYALAGILVKDVPNVVDLISGSDYFTEPDSKLLSKQA</sequence>
<reference evidence="2 3" key="1">
    <citation type="submission" date="2024-03" db="EMBL/GenBank/DDBJ databases">
        <authorList>
            <person name="Brejova B."/>
        </authorList>
    </citation>
    <scope>NUCLEOTIDE SEQUENCE [LARGE SCALE GENOMIC DNA]</scope>
    <source>
        <strain evidence="2 3">CBS 14171</strain>
    </source>
</reference>
<name>A0ABP0ZRH3_9ASCO</name>
<dbReference type="PANTHER" id="PTHR40370:SF1">
    <property type="entry name" value="DUF3074 DOMAIN-CONTAINING PROTEIN"/>
    <property type="match status" value="1"/>
</dbReference>
<feature type="domain" description="DUF3074" evidence="1">
    <location>
        <begin position="86"/>
        <end position="222"/>
    </location>
</feature>
<protein>
    <recommendedName>
        <fullName evidence="1">DUF3074 domain-containing protein</fullName>
    </recommendedName>
</protein>
<dbReference type="GeneID" id="92209372"/>
<evidence type="ECO:0000259" key="1">
    <source>
        <dbReference type="Pfam" id="PF11274"/>
    </source>
</evidence>
<evidence type="ECO:0000313" key="3">
    <source>
        <dbReference type="Proteomes" id="UP001497383"/>
    </source>
</evidence>
<dbReference type="PANTHER" id="PTHR40370">
    <property type="entry name" value="EXPRESSED PROTEIN"/>
    <property type="match status" value="1"/>
</dbReference>
<evidence type="ECO:0000313" key="2">
    <source>
        <dbReference type="EMBL" id="CAK9440076.1"/>
    </source>
</evidence>
<proteinExistence type="predicted"/>
<dbReference type="InterPro" id="IPR024500">
    <property type="entry name" value="DUF3074"/>
</dbReference>
<keyword evidence="3" id="KW-1185">Reference proteome</keyword>
<dbReference type="Proteomes" id="UP001497383">
    <property type="component" value="Chromosome 5"/>
</dbReference>
<gene>
    <name evidence="2" type="ORF">LODBEIA_P41760</name>
</gene>
<organism evidence="2 3">
    <name type="scientific">Lodderomyces beijingensis</name>
    <dbReference type="NCBI Taxonomy" id="1775926"/>
    <lineage>
        <taxon>Eukaryota</taxon>
        <taxon>Fungi</taxon>
        <taxon>Dikarya</taxon>
        <taxon>Ascomycota</taxon>
        <taxon>Saccharomycotina</taxon>
        <taxon>Pichiomycetes</taxon>
        <taxon>Debaryomycetaceae</taxon>
        <taxon>Candida/Lodderomyces clade</taxon>
        <taxon>Lodderomyces</taxon>
    </lineage>
</organism>
<dbReference type="Pfam" id="PF11274">
    <property type="entry name" value="DUF3074"/>
    <property type="match status" value="1"/>
</dbReference>